<evidence type="ECO:0000256" key="3">
    <source>
        <dbReference type="ARBA" id="ARBA00023136"/>
    </source>
</evidence>
<dbReference type="Proteomes" id="UP000247483">
    <property type="component" value="Unassembled WGS sequence"/>
</dbReference>
<evidence type="ECO:0000313" key="6">
    <source>
        <dbReference type="Proteomes" id="UP000247483"/>
    </source>
</evidence>
<proteinExistence type="inferred from homology"/>
<keyword evidence="3 4" id="KW-0472">Membrane</keyword>
<dbReference type="Gene3D" id="1.10.3890.10">
    <property type="entry name" value="HflD-like"/>
    <property type="match status" value="1"/>
</dbReference>
<name>A0A2V4E4P3_9GAMM</name>
<dbReference type="PANTHER" id="PTHR38100">
    <property type="entry name" value="HIGH FREQUENCY LYSOGENIZATION PROTEIN HFLD"/>
    <property type="match status" value="1"/>
</dbReference>
<dbReference type="InterPro" id="IPR007451">
    <property type="entry name" value="HflD"/>
</dbReference>
<evidence type="ECO:0000256" key="1">
    <source>
        <dbReference type="ARBA" id="ARBA00022475"/>
    </source>
</evidence>
<dbReference type="SUPFAM" id="SSF101322">
    <property type="entry name" value="YcfC-like"/>
    <property type="match status" value="1"/>
</dbReference>
<comment type="caution">
    <text evidence="5">The sequence shown here is derived from an EMBL/GenBank/DDBJ whole genome shotgun (WGS) entry which is preliminary data.</text>
</comment>
<dbReference type="GO" id="GO:0005886">
    <property type="term" value="C:plasma membrane"/>
    <property type="evidence" value="ECO:0007669"/>
    <property type="project" value="UniProtKB-SubCell"/>
</dbReference>
<organism evidence="5 6">
    <name type="scientific">Gilliamella apicola</name>
    <dbReference type="NCBI Taxonomy" id="1196095"/>
    <lineage>
        <taxon>Bacteria</taxon>
        <taxon>Pseudomonadati</taxon>
        <taxon>Pseudomonadota</taxon>
        <taxon>Gammaproteobacteria</taxon>
        <taxon>Orbales</taxon>
        <taxon>Orbaceae</taxon>
        <taxon>Gilliamella</taxon>
    </lineage>
</organism>
<dbReference type="PANTHER" id="PTHR38100:SF1">
    <property type="entry name" value="HIGH FREQUENCY LYSOGENIZATION PROTEIN HFLD"/>
    <property type="match status" value="1"/>
</dbReference>
<dbReference type="EMBL" id="QGLP01000004">
    <property type="protein sequence ID" value="PXZ06141.1"/>
    <property type="molecule type" value="Genomic_DNA"/>
</dbReference>
<comment type="similarity">
    <text evidence="4">Belongs to the HflD family.</text>
</comment>
<keyword evidence="1 4" id="KW-1003">Cell membrane</keyword>
<reference evidence="5 6" key="1">
    <citation type="submission" date="2018-05" db="EMBL/GenBank/DDBJ databases">
        <title>Reference genomes for bee gut microbiota database.</title>
        <authorList>
            <person name="Ellegaard K.M."/>
        </authorList>
    </citation>
    <scope>NUCLEOTIDE SEQUENCE [LARGE SCALE GENOMIC DNA]</scope>
    <source>
        <strain evidence="5 6">ESL0177</strain>
    </source>
</reference>
<gene>
    <name evidence="4" type="primary">hflD</name>
    <name evidence="5" type="ORF">DKK79_05615</name>
</gene>
<keyword evidence="2 4" id="KW-0963">Cytoplasm</keyword>
<accession>A0A2V4E4P3</accession>
<dbReference type="GO" id="GO:0005737">
    <property type="term" value="C:cytoplasm"/>
    <property type="evidence" value="ECO:0007669"/>
    <property type="project" value="UniProtKB-SubCell"/>
</dbReference>
<dbReference type="HAMAP" id="MF_00695">
    <property type="entry name" value="HflD_protein"/>
    <property type="match status" value="1"/>
</dbReference>
<dbReference type="AlphaFoldDB" id="A0A2V4E4P3"/>
<protein>
    <recommendedName>
        <fullName evidence="4">High frequency lysogenization protein HflD homolog</fullName>
    </recommendedName>
</protein>
<comment type="subcellular location">
    <subcellularLocation>
        <location evidence="4">Cytoplasm</location>
    </subcellularLocation>
    <subcellularLocation>
        <location evidence="4">Cell membrane</location>
        <topology evidence="4">Peripheral membrane protein</topology>
        <orientation evidence="4">Cytoplasmic side</orientation>
    </subcellularLocation>
</comment>
<dbReference type="NCBIfam" id="NF001246">
    <property type="entry name" value="PRK00218.1-2"/>
    <property type="match status" value="1"/>
</dbReference>
<evidence type="ECO:0000256" key="4">
    <source>
        <dbReference type="HAMAP-Rule" id="MF_00695"/>
    </source>
</evidence>
<sequence length="228" mass="25254">MAVLSRNELKAVRSIKVNNKYHHIAIALAGVTQSATLIPQLANTGVCNSTLYQISLKSIFNTSPKTTDDVYDGINNIKTGLETLISLLSSSQKQQVELIRYLFGTLSITSKLLKNNQALDKIDQRLQRISGLYSAMNDEIISEHVDDLSYSLAGIYSDIISPLSTKIKVVGKAEYLQNTLVQAKVRASLLGCVRSAILWYQVGGNRLQILFSRKRIDNAAQELLKKIN</sequence>
<dbReference type="Pfam" id="PF04356">
    <property type="entry name" value="DUF489"/>
    <property type="match status" value="1"/>
</dbReference>
<evidence type="ECO:0000256" key="2">
    <source>
        <dbReference type="ARBA" id="ARBA00022490"/>
    </source>
</evidence>
<evidence type="ECO:0000313" key="5">
    <source>
        <dbReference type="EMBL" id="PXZ06141.1"/>
    </source>
</evidence>
<dbReference type="InterPro" id="IPR035932">
    <property type="entry name" value="HflD-like_sf"/>
</dbReference>